<evidence type="ECO:0000313" key="4">
    <source>
        <dbReference type="Proteomes" id="UP001652626"/>
    </source>
</evidence>
<dbReference type="SUPFAM" id="SSF51735">
    <property type="entry name" value="NAD(P)-binding Rossmann-fold domains"/>
    <property type="match status" value="1"/>
</dbReference>
<accession>A0A8B8I091</accession>
<gene>
    <name evidence="5" type="primary">LOC113396677</name>
</gene>
<dbReference type="PANTHER" id="PTHR43490:SF99">
    <property type="entry name" value="SHORT-CHAIN DEHYDROGENASE_REDUCTASE"/>
    <property type="match status" value="1"/>
</dbReference>
<reference evidence="5" key="1">
    <citation type="submission" date="2025-08" db="UniProtKB">
        <authorList>
            <consortium name="RefSeq"/>
        </authorList>
    </citation>
    <scope>IDENTIFICATION</scope>
    <source>
        <tissue evidence="5">Whole body</tissue>
    </source>
</reference>
<evidence type="ECO:0000256" key="3">
    <source>
        <dbReference type="ARBA" id="ARBA00023002"/>
    </source>
</evidence>
<name>A0A8B8I091_VANTA</name>
<dbReference type="InterPro" id="IPR036291">
    <property type="entry name" value="NAD(P)-bd_dom_sf"/>
</dbReference>
<dbReference type="Gene3D" id="3.40.50.720">
    <property type="entry name" value="NAD(P)-binding Rossmann-like Domain"/>
    <property type="match status" value="1"/>
</dbReference>
<keyword evidence="3" id="KW-0560">Oxidoreductase</keyword>
<protein>
    <submittedName>
        <fullName evidence="5">Uncharacterized protein LOC113396677</fullName>
    </submittedName>
</protein>
<dbReference type="AlphaFoldDB" id="A0A8B8I091"/>
<keyword evidence="2" id="KW-0521">NADP</keyword>
<dbReference type="PANTHER" id="PTHR43490">
    <property type="entry name" value="(+)-NEOMENTHOL DEHYDROGENASE"/>
    <property type="match status" value="1"/>
</dbReference>
<dbReference type="GO" id="GO:0016491">
    <property type="term" value="F:oxidoreductase activity"/>
    <property type="evidence" value="ECO:0007669"/>
    <property type="project" value="UniProtKB-KW"/>
</dbReference>
<sequence>MSPCTYEEGKEIININFKSILITQEFNYPLVRNNGRILNLSSSCGHLSNLRNKYWIDRLSKRDLKIEDINDFIDWFLESKKASTFSSEDFVDNGVITAYRVAKMALTAITMIQQKELEARNTFINSMHPGLERTDLTIGLGFYSIDQAAETPLYLVIDAPQTLQGAHV</sequence>
<dbReference type="Proteomes" id="UP001652626">
    <property type="component" value="Chromosome 4"/>
</dbReference>
<dbReference type="GO" id="GO:0016020">
    <property type="term" value="C:membrane"/>
    <property type="evidence" value="ECO:0007669"/>
    <property type="project" value="TreeGrafter"/>
</dbReference>
<keyword evidence="4" id="KW-1185">Reference proteome</keyword>
<evidence type="ECO:0000256" key="1">
    <source>
        <dbReference type="ARBA" id="ARBA00006484"/>
    </source>
</evidence>
<comment type="similarity">
    <text evidence="1">Belongs to the short-chain dehydrogenases/reductases (SDR) family.</text>
</comment>
<evidence type="ECO:0000256" key="2">
    <source>
        <dbReference type="ARBA" id="ARBA00022857"/>
    </source>
</evidence>
<organism evidence="4 5">
    <name type="scientific">Vanessa tameamea</name>
    <name type="common">Kamehameha butterfly</name>
    <dbReference type="NCBI Taxonomy" id="334116"/>
    <lineage>
        <taxon>Eukaryota</taxon>
        <taxon>Metazoa</taxon>
        <taxon>Ecdysozoa</taxon>
        <taxon>Arthropoda</taxon>
        <taxon>Hexapoda</taxon>
        <taxon>Insecta</taxon>
        <taxon>Pterygota</taxon>
        <taxon>Neoptera</taxon>
        <taxon>Endopterygota</taxon>
        <taxon>Lepidoptera</taxon>
        <taxon>Glossata</taxon>
        <taxon>Ditrysia</taxon>
        <taxon>Papilionoidea</taxon>
        <taxon>Nymphalidae</taxon>
        <taxon>Nymphalinae</taxon>
        <taxon>Vanessa</taxon>
    </lineage>
</organism>
<evidence type="ECO:0000313" key="5">
    <source>
        <dbReference type="RefSeq" id="XP_026490504.2"/>
    </source>
</evidence>
<dbReference type="GeneID" id="113396677"/>
<dbReference type="OrthoDB" id="7289984at2759"/>
<proteinExistence type="inferred from homology"/>
<dbReference type="RefSeq" id="XP_026490504.2">
    <property type="nucleotide sequence ID" value="XM_026634719.2"/>
</dbReference>